<proteinExistence type="predicted"/>
<dbReference type="GO" id="GO:0016279">
    <property type="term" value="F:protein-lysine N-methyltransferase activity"/>
    <property type="evidence" value="ECO:0007669"/>
    <property type="project" value="TreeGrafter"/>
</dbReference>
<name>A0A8I2ZTV5_VERLO</name>
<evidence type="ECO:0000259" key="1">
    <source>
        <dbReference type="PROSITE" id="PS50280"/>
    </source>
</evidence>
<gene>
    <name evidence="2" type="ORF">HYQ45_005876</name>
</gene>
<dbReference type="OrthoDB" id="441812at2759"/>
<dbReference type="Proteomes" id="UP000689129">
    <property type="component" value="Unassembled WGS sequence"/>
</dbReference>
<comment type="caution">
    <text evidence="2">The sequence shown here is derived from an EMBL/GenBank/DDBJ whole genome shotgun (WGS) entry which is preliminary data.</text>
</comment>
<reference evidence="2" key="1">
    <citation type="journal article" date="2021" name="Mol. Plant Pathol.">
        <title>A 20-kb lineage-specific genomic region tames virulence in pathogenic amphidiploid Verticillium longisporum.</title>
        <authorList>
            <person name="Harting R."/>
            <person name="Starke J."/>
            <person name="Kusch H."/>
            <person name="Poggeler S."/>
            <person name="Maurus I."/>
            <person name="Schluter R."/>
            <person name="Landesfeind M."/>
            <person name="Bulla I."/>
            <person name="Nowrousian M."/>
            <person name="de Jonge R."/>
            <person name="Stahlhut G."/>
            <person name="Hoff K.J."/>
            <person name="Asshauer K.P."/>
            <person name="Thurmer A."/>
            <person name="Stanke M."/>
            <person name="Daniel R."/>
            <person name="Morgenstern B."/>
            <person name="Thomma B.P.H.J."/>
            <person name="Kronstad J.W."/>
            <person name="Braus-Stromeyer S.A."/>
            <person name="Braus G.H."/>
        </authorList>
    </citation>
    <scope>NUCLEOTIDE SEQUENCE</scope>
    <source>
        <strain evidence="2">Vl32</strain>
    </source>
</reference>
<dbReference type="InterPro" id="IPR001214">
    <property type="entry name" value="SET_dom"/>
</dbReference>
<sequence length="514" mass="56316">MLDPHLDITASLPAWNRLNNVDLIDVIPKEIPQSGFGFVADRALSRAEATLDSPALARIPRGLVLSKEAVDDHAKVDGHFRVLLDAVGRKSTRGDACLFLLVQKILAAHPQSGVVSTPWTEYVRFLPREVPVPTMWSEQEREFLQGTSLELAVSAKIQALTNEFEDLREKSSDIPFWNAIFWDNNNVSLTDWFLVDAWYRSRSLELPSAGVSMVPVLDLANHAPTPNAYYEESARREGDVELLLRPGSTLAAGDEVTISYGAGKSGAEMLFSYGFIDPARSTDTVALPLAPLEDDPLGKAKVHSFGGPRTVELTRTSGGAVAWQSPFAWLACLNEEDGLAFAILQDVGGGRDLGVFWQDSDVTARADDWETLVRDHPQYKIFRLRVVAVLEDRVASQLERMQTMEVDPRDAPLGESHIIHTGCLDAATTLREQEASVLQAAARALEAERGDLLADDSSGEGICAVASGMTISAWVLESHDASRIGWKLHWRDVNGDWGHLAALLPFNHHCLGAA</sequence>
<dbReference type="PANTHER" id="PTHR13271:SF76">
    <property type="entry name" value="SET DOMAIN-CONTAINING PROTEIN 8"/>
    <property type="match status" value="1"/>
</dbReference>
<dbReference type="PANTHER" id="PTHR13271">
    <property type="entry name" value="UNCHARACTERIZED PUTATIVE METHYLTRANSFERASE"/>
    <property type="match status" value="1"/>
</dbReference>
<dbReference type="CDD" id="cd10527">
    <property type="entry name" value="SET_LSMT"/>
    <property type="match status" value="1"/>
</dbReference>
<dbReference type="GO" id="GO:0005634">
    <property type="term" value="C:nucleus"/>
    <property type="evidence" value="ECO:0007669"/>
    <property type="project" value="TreeGrafter"/>
</dbReference>
<dbReference type="PROSITE" id="PS50280">
    <property type="entry name" value="SET"/>
    <property type="match status" value="1"/>
</dbReference>
<evidence type="ECO:0000313" key="3">
    <source>
        <dbReference type="Proteomes" id="UP000689129"/>
    </source>
</evidence>
<evidence type="ECO:0000313" key="2">
    <source>
        <dbReference type="EMBL" id="KAG7136716.1"/>
    </source>
</evidence>
<feature type="domain" description="SET" evidence="1">
    <location>
        <begin position="19"/>
        <end position="261"/>
    </location>
</feature>
<accession>A0A8I2ZTV5</accession>
<dbReference type="EMBL" id="JAEMWZ010000099">
    <property type="protein sequence ID" value="KAG7136716.1"/>
    <property type="molecule type" value="Genomic_DNA"/>
</dbReference>
<organism evidence="2 3">
    <name type="scientific">Verticillium longisporum</name>
    <name type="common">Verticillium dahliae var. longisporum</name>
    <dbReference type="NCBI Taxonomy" id="100787"/>
    <lineage>
        <taxon>Eukaryota</taxon>
        <taxon>Fungi</taxon>
        <taxon>Dikarya</taxon>
        <taxon>Ascomycota</taxon>
        <taxon>Pezizomycotina</taxon>
        <taxon>Sordariomycetes</taxon>
        <taxon>Hypocreomycetidae</taxon>
        <taxon>Glomerellales</taxon>
        <taxon>Plectosphaerellaceae</taxon>
        <taxon>Verticillium</taxon>
    </lineage>
</organism>
<dbReference type="AlphaFoldDB" id="A0A8I2ZTV5"/>
<dbReference type="InterPro" id="IPR050600">
    <property type="entry name" value="SETD3_SETD6_MTase"/>
</dbReference>
<protein>
    <submittedName>
        <fullName evidence="2">SET domain-containing protein 8 like</fullName>
    </submittedName>
</protein>